<evidence type="ECO:0000313" key="3">
    <source>
        <dbReference type="Proteomes" id="UP000826725"/>
    </source>
</evidence>
<feature type="transmembrane region" description="Helical" evidence="1">
    <location>
        <begin position="410"/>
        <end position="427"/>
    </location>
</feature>
<feature type="transmembrane region" description="Helical" evidence="1">
    <location>
        <begin position="509"/>
        <end position="527"/>
    </location>
</feature>
<keyword evidence="1" id="KW-0812">Transmembrane</keyword>
<dbReference type="RefSeq" id="WP_228853915.1">
    <property type="nucleotide sequence ID" value="NZ_AP024086.1"/>
</dbReference>
<feature type="transmembrane region" description="Helical" evidence="1">
    <location>
        <begin position="280"/>
        <end position="298"/>
    </location>
</feature>
<keyword evidence="1" id="KW-0472">Membrane</keyword>
<feature type="transmembrane region" description="Helical" evidence="1">
    <location>
        <begin position="7"/>
        <end position="26"/>
    </location>
</feature>
<feature type="transmembrane region" description="Helical" evidence="1">
    <location>
        <begin position="305"/>
        <end position="321"/>
    </location>
</feature>
<name>A0A8D5FH10_9BACT</name>
<reference evidence="2" key="1">
    <citation type="submission" date="2020-09" db="EMBL/GenBank/DDBJ databases">
        <title>Desulfogranum mesoprofundum gen. nov., sp. nov., a novel mesophilic, sulfate-reducing chemolithoautotroph isolated from a deep-sea hydrothermal vent chimney in the Suiyo Seamount.</title>
        <authorList>
            <person name="Hashimoto Y."/>
            <person name="Nakagawa S."/>
        </authorList>
    </citation>
    <scope>NUCLEOTIDE SEQUENCE</scope>
    <source>
        <strain evidence="2">KT2</strain>
    </source>
</reference>
<keyword evidence="1" id="KW-1133">Transmembrane helix</keyword>
<gene>
    <name evidence="2" type="ORF">DGMP_21600</name>
</gene>
<feature type="transmembrane region" description="Helical" evidence="1">
    <location>
        <begin position="566"/>
        <end position="582"/>
    </location>
</feature>
<dbReference type="AlphaFoldDB" id="A0A8D5FH10"/>
<feature type="transmembrane region" description="Helical" evidence="1">
    <location>
        <begin position="159"/>
        <end position="178"/>
    </location>
</feature>
<dbReference type="InterPro" id="IPR018674">
    <property type="entry name" value="DUF2142_membrane"/>
</dbReference>
<feature type="transmembrane region" description="Helical" evidence="1">
    <location>
        <begin position="381"/>
        <end position="398"/>
    </location>
</feature>
<dbReference type="EMBL" id="AP024086">
    <property type="protein sequence ID" value="BCL61467.1"/>
    <property type="molecule type" value="Genomic_DNA"/>
</dbReference>
<sequence>MNRRMQYVNILILCLLAMGLYYLFFIKTAHVVVDLVVTEKTDFKIYWARAGQPYSEEHMSMVIARPGRNHYSFFLTDIGKLARLRIDTHRYKGEATLRRLKIEQEGYASYVFAAPRDFRQLVPLAQIEEFTIDRNGIRVVSTGEDPNFELRIQPEYRGISYFSVAVRFLVISFFVFLVYRGGTHLSRNFLFVPLFLFGAWILIITMAGISERNVHPDEYVHLYATQYYDDHWLPPHLEDESVRQTYSVYGVSRLNNGEVYYFFSGKFHKLLEGFKIPEYFSLRLFNVLLFGLILLYTVGSRCARLVAIPLLLSPQIWYVFSYCDSDAFALFVTFLVGCELVSPSSFMRRFLEKRRCPYLCGLVLLGSLLGCLFLLKKNYYPFVAFFYLCLGAQLFFTLSAETRKRAMKRLLAISVVGLILFGMRVGADYVVNGLDRNEKIRVLQEERAHPWYKPSTELHNKHVSLYRKARGTTLKEMVTVERWFERSFQSAFGVFGYFTISAPLPYYDLVRWTGAALLVFVFGSIFLRGGVVESGLALSVLCLSSALIAVSLYHSWTVDFQAQGRYLFPIIPMLGILYARTYRVIYQPVLLLGVTCMYMLGVYAFIFEALLRIPKVVFH</sequence>
<organism evidence="2 3">
    <name type="scientific">Desulfomarina profundi</name>
    <dbReference type="NCBI Taxonomy" id="2772557"/>
    <lineage>
        <taxon>Bacteria</taxon>
        <taxon>Pseudomonadati</taxon>
        <taxon>Thermodesulfobacteriota</taxon>
        <taxon>Desulfobulbia</taxon>
        <taxon>Desulfobulbales</taxon>
        <taxon>Desulfobulbaceae</taxon>
        <taxon>Desulfomarina</taxon>
    </lineage>
</organism>
<feature type="transmembrane region" description="Helical" evidence="1">
    <location>
        <begin position="190"/>
        <end position="209"/>
    </location>
</feature>
<accession>A0A8D5FH10</accession>
<feature type="transmembrane region" description="Helical" evidence="1">
    <location>
        <begin position="358"/>
        <end position="375"/>
    </location>
</feature>
<keyword evidence="3" id="KW-1185">Reference proteome</keyword>
<feature type="transmembrane region" description="Helical" evidence="1">
    <location>
        <begin position="534"/>
        <end position="554"/>
    </location>
</feature>
<dbReference type="KEGG" id="dbk:DGMP_21600"/>
<protein>
    <submittedName>
        <fullName evidence="2">Uncharacterized protein</fullName>
    </submittedName>
</protein>
<evidence type="ECO:0000313" key="2">
    <source>
        <dbReference type="EMBL" id="BCL61467.1"/>
    </source>
</evidence>
<proteinExistence type="predicted"/>
<feature type="transmembrane region" description="Helical" evidence="1">
    <location>
        <begin position="589"/>
        <end position="611"/>
    </location>
</feature>
<evidence type="ECO:0000256" key="1">
    <source>
        <dbReference type="SAM" id="Phobius"/>
    </source>
</evidence>
<dbReference type="Pfam" id="PF09913">
    <property type="entry name" value="DUF2142"/>
    <property type="match status" value="1"/>
</dbReference>
<dbReference type="Proteomes" id="UP000826725">
    <property type="component" value="Chromosome"/>
</dbReference>
<feature type="transmembrane region" description="Helical" evidence="1">
    <location>
        <begin position="327"/>
        <end position="346"/>
    </location>
</feature>